<feature type="compositionally biased region" description="Basic and acidic residues" evidence="1">
    <location>
        <begin position="108"/>
        <end position="125"/>
    </location>
</feature>
<evidence type="ECO:0000313" key="2">
    <source>
        <dbReference type="Proteomes" id="UP000694891"/>
    </source>
</evidence>
<evidence type="ECO:0000313" key="3">
    <source>
        <dbReference type="RefSeq" id="XP_008274648.1"/>
    </source>
</evidence>
<feature type="region of interest" description="Disordered" evidence="1">
    <location>
        <begin position="212"/>
        <end position="232"/>
    </location>
</feature>
<proteinExistence type="predicted"/>
<feature type="region of interest" description="Disordered" evidence="1">
    <location>
        <begin position="1"/>
        <end position="55"/>
    </location>
</feature>
<dbReference type="AlphaFoldDB" id="A0A9Y4MXP6"/>
<organism evidence="2 3">
    <name type="scientific">Stegastes partitus</name>
    <name type="common">bicolor damselfish</name>
    <dbReference type="NCBI Taxonomy" id="144197"/>
    <lineage>
        <taxon>Eukaryota</taxon>
        <taxon>Metazoa</taxon>
        <taxon>Chordata</taxon>
        <taxon>Craniata</taxon>
        <taxon>Vertebrata</taxon>
        <taxon>Euteleostomi</taxon>
        <taxon>Actinopterygii</taxon>
        <taxon>Neopterygii</taxon>
        <taxon>Teleostei</taxon>
        <taxon>Neoteleostei</taxon>
        <taxon>Acanthomorphata</taxon>
        <taxon>Ovalentaria</taxon>
        <taxon>Pomacentridae</taxon>
        <taxon>Stegastes</taxon>
    </lineage>
</organism>
<keyword evidence="2" id="KW-1185">Reference proteome</keyword>
<feature type="compositionally biased region" description="Low complexity" evidence="1">
    <location>
        <begin position="173"/>
        <end position="189"/>
    </location>
</feature>
<feature type="region of interest" description="Disordered" evidence="1">
    <location>
        <begin position="88"/>
        <end position="195"/>
    </location>
</feature>
<dbReference type="GeneID" id="103353438"/>
<protein>
    <submittedName>
        <fullName evidence="3">Uncharacterized protein LOC103353438</fullName>
    </submittedName>
</protein>
<reference evidence="3" key="1">
    <citation type="submission" date="2025-08" db="UniProtKB">
        <authorList>
            <consortium name="RefSeq"/>
        </authorList>
    </citation>
    <scope>IDENTIFICATION</scope>
</reference>
<dbReference type="RefSeq" id="XP_008274648.1">
    <property type="nucleotide sequence ID" value="XM_008276426.1"/>
</dbReference>
<accession>A0A9Y4MXP6</accession>
<name>A0A9Y4MXP6_9TELE</name>
<dbReference type="Proteomes" id="UP000694891">
    <property type="component" value="Unplaced"/>
</dbReference>
<evidence type="ECO:0000256" key="1">
    <source>
        <dbReference type="SAM" id="MobiDB-lite"/>
    </source>
</evidence>
<feature type="compositionally biased region" description="Basic and acidic residues" evidence="1">
    <location>
        <begin position="88"/>
        <end position="98"/>
    </location>
</feature>
<gene>
    <name evidence="3" type="primary">LOC103353438</name>
</gene>
<sequence>MEDSRVSVNADVVPYLSIGTNRNKPDEESAEGKGQRSQTGRVIGRISTWPPTAAQWQERCKMKEEEEREEGGGVTFGAQNVTEKFLDDVKNMKMERAGNDSIASSNENHTHTDSHQEEQLKKETGLRVAAAARRTTNKTQSHVQAAENPADKSSSSRKEPSRAATGRRRPDKGAAAAAAGSKAPSGGASPDDETLLSGNEYAFMDLLHEVSQNHGRWTRERWRQMQANKQRR</sequence>
<feature type="compositionally biased region" description="Basic and acidic residues" evidence="1">
    <location>
        <begin position="23"/>
        <end position="34"/>
    </location>
</feature>